<name>A0ABN8PBG0_9CNID</name>
<dbReference type="PANTHER" id="PTHR12490">
    <property type="entry name" value="GSK3B-INTERACTING PROTEIN"/>
    <property type="match status" value="1"/>
</dbReference>
<evidence type="ECO:0000313" key="4">
    <source>
        <dbReference type="EMBL" id="CAH3140245.1"/>
    </source>
</evidence>
<dbReference type="Proteomes" id="UP001159427">
    <property type="component" value="Unassembled WGS sequence"/>
</dbReference>
<dbReference type="SUPFAM" id="SSF103107">
    <property type="entry name" value="Hypothetical protein c14orf129, hspc210"/>
    <property type="match status" value="1"/>
</dbReference>
<dbReference type="Pfam" id="PF05303">
    <property type="entry name" value="GSKIP_dom"/>
    <property type="match status" value="1"/>
</dbReference>
<evidence type="ECO:0000256" key="1">
    <source>
        <dbReference type="ARBA" id="ARBA00009571"/>
    </source>
</evidence>
<protein>
    <recommendedName>
        <fullName evidence="3">GSKIP domain-containing protein</fullName>
    </recommendedName>
</protein>
<accession>A0ABN8PBG0</accession>
<sequence>MPILWKDKEKLSSLFFCLPKMDEEEIDFKVEAEAVIDDIGFTVKSISVSRKLPSSRECVYLNVLTKECKSLCIELSVLGFRASYVVGDNFDENQEAKASKYFETMYALLDSVSPGYSQSFGEALIKKLSSLQPDGAVDDDQANCDIPDEKTEDVTTAS</sequence>
<dbReference type="EMBL" id="CALNXI010000798">
    <property type="protein sequence ID" value="CAH3140245.1"/>
    <property type="molecule type" value="Genomic_DNA"/>
</dbReference>
<evidence type="ECO:0000256" key="2">
    <source>
        <dbReference type="SAM" id="MobiDB-lite"/>
    </source>
</evidence>
<feature type="region of interest" description="Disordered" evidence="2">
    <location>
        <begin position="136"/>
        <end position="158"/>
    </location>
</feature>
<dbReference type="Gene3D" id="3.30.2280.10">
    <property type="entry name" value="Hypothetical protein (hspc210)"/>
    <property type="match status" value="1"/>
</dbReference>
<evidence type="ECO:0000313" key="5">
    <source>
        <dbReference type="Proteomes" id="UP001159427"/>
    </source>
</evidence>
<feature type="domain" description="GSKIP" evidence="3">
    <location>
        <begin position="29"/>
        <end position="131"/>
    </location>
</feature>
<comment type="caution">
    <text evidence="4">The sequence shown here is derived from an EMBL/GenBank/DDBJ whole genome shotgun (WGS) entry which is preliminary data.</text>
</comment>
<dbReference type="InterPro" id="IPR007967">
    <property type="entry name" value="GSKIP_dom"/>
</dbReference>
<dbReference type="InterPro" id="IPR023231">
    <property type="entry name" value="GSKIP_dom_sf"/>
</dbReference>
<dbReference type="InterPro" id="IPR037395">
    <property type="entry name" value="GSKIP"/>
</dbReference>
<proteinExistence type="inferred from homology"/>
<gene>
    <name evidence="4" type="ORF">PEVE_00041641</name>
</gene>
<dbReference type="PANTHER" id="PTHR12490:SF4">
    <property type="entry name" value="GSK3B-INTERACTING PROTEIN"/>
    <property type="match status" value="1"/>
</dbReference>
<organism evidence="4 5">
    <name type="scientific">Porites evermanni</name>
    <dbReference type="NCBI Taxonomy" id="104178"/>
    <lineage>
        <taxon>Eukaryota</taxon>
        <taxon>Metazoa</taxon>
        <taxon>Cnidaria</taxon>
        <taxon>Anthozoa</taxon>
        <taxon>Hexacorallia</taxon>
        <taxon>Scleractinia</taxon>
        <taxon>Fungiina</taxon>
        <taxon>Poritidae</taxon>
        <taxon>Porites</taxon>
    </lineage>
</organism>
<reference evidence="4 5" key="1">
    <citation type="submission" date="2022-05" db="EMBL/GenBank/DDBJ databases">
        <authorList>
            <consortium name="Genoscope - CEA"/>
            <person name="William W."/>
        </authorList>
    </citation>
    <scope>NUCLEOTIDE SEQUENCE [LARGE SCALE GENOMIC DNA]</scope>
</reference>
<comment type="similarity">
    <text evidence="1">Belongs to the GSKIP family.</text>
</comment>
<feature type="compositionally biased region" description="Basic and acidic residues" evidence="2">
    <location>
        <begin position="147"/>
        <end position="158"/>
    </location>
</feature>
<evidence type="ECO:0000259" key="3">
    <source>
        <dbReference type="Pfam" id="PF05303"/>
    </source>
</evidence>
<keyword evidence="5" id="KW-1185">Reference proteome</keyword>